<feature type="compositionally biased region" description="Basic and acidic residues" evidence="7">
    <location>
        <begin position="72"/>
        <end position="84"/>
    </location>
</feature>
<dbReference type="PANTHER" id="PTHR14773">
    <property type="entry name" value="WD REPEAT-CONTAINING PROTEIN 76"/>
    <property type="match status" value="1"/>
</dbReference>
<dbReference type="GO" id="GO:0005634">
    <property type="term" value="C:nucleus"/>
    <property type="evidence" value="ECO:0007669"/>
    <property type="project" value="TreeGrafter"/>
</dbReference>
<feature type="compositionally biased region" description="Basic and acidic residues" evidence="7">
    <location>
        <begin position="53"/>
        <end position="63"/>
    </location>
</feature>
<feature type="non-terminal residue" evidence="8">
    <location>
        <position position="1"/>
    </location>
</feature>
<dbReference type="InterPro" id="IPR015943">
    <property type="entry name" value="WD40/YVTN_repeat-like_dom_sf"/>
</dbReference>
<dbReference type="SUPFAM" id="SSF50978">
    <property type="entry name" value="WD40 repeat-like"/>
    <property type="match status" value="1"/>
</dbReference>
<feature type="region of interest" description="Disordered" evidence="7">
    <location>
        <begin position="53"/>
        <end position="93"/>
    </location>
</feature>
<evidence type="ECO:0000256" key="6">
    <source>
        <dbReference type="PROSITE-ProRule" id="PRU00221"/>
    </source>
</evidence>
<evidence type="ECO:0000256" key="5">
    <source>
        <dbReference type="ARBA" id="ARBA00022737"/>
    </source>
</evidence>
<evidence type="ECO:0000256" key="2">
    <source>
        <dbReference type="ARBA" id="ARBA00005434"/>
    </source>
</evidence>
<dbReference type="PROSITE" id="PS50082">
    <property type="entry name" value="WD_REPEATS_2"/>
    <property type="match status" value="1"/>
</dbReference>
<keyword evidence="4 6" id="KW-0853">WD repeat</keyword>
<dbReference type="InterPro" id="IPR001680">
    <property type="entry name" value="WD40_rpt"/>
</dbReference>
<feature type="repeat" description="WD" evidence="6">
    <location>
        <begin position="433"/>
        <end position="471"/>
    </location>
</feature>
<dbReference type="GO" id="GO:0003677">
    <property type="term" value="F:DNA binding"/>
    <property type="evidence" value="ECO:0007669"/>
    <property type="project" value="TreeGrafter"/>
</dbReference>
<evidence type="ECO:0000256" key="3">
    <source>
        <dbReference type="ARBA" id="ARBA00021234"/>
    </source>
</evidence>
<accession>A0A146L953</accession>
<keyword evidence="5" id="KW-0677">Repeat</keyword>
<evidence type="ECO:0000313" key="8">
    <source>
        <dbReference type="EMBL" id="JAQ03637.1"/>
    </source>
</evidence>
<sequence>EVPGQHRYVLIRFSLTLIELKNPPTVTMTSFTGNVQRSSRPMKVVDYAEMVDPKGEYTDEDRSPISNPTKRIKIENQDDTSREESSEEEEVVIPTVSKPWETADLSEYERNILMKIEERNKFMVAMGFPEAVRDLNAILPQKVIEQKPKIKQKKPRTPKQIPPPREPSRRLRDRIANRKFEAVEETKIEEENQVIVEEVDNRLLDTMKMEKFLEVKVNCDVSYNPDVNLSTCNIAQYKDQLASMKFLKFAKMNRGKIQSLHLHSSWPNPLIFSGDKFGNFSVWRPNFAENADDEVITYSCHRAGLNCISTSLEDESILYTTSFDGTILKVDMNKGQFTNVFASDFEERISHLTWHDEFQPGKFLIAHGRGDVGVLDSAAGKTVQQWVDCFIRSVKTVHHHPTQSHYFVAASGTGKVKIFDLRNSTNCIAEIIHGRSVASAFFSPDGNWLLTNSHDDKIRVFETSTISSSLNQTASFCHNNHTGLWVTPFKAVWAPQRNDVFHIGSMMKGPRRVRFYNARAQQLMMDLFDESNMDTICSSISMHPQFPILAGANSSGKVFLFGPPDLFKKN</sequence>
<evidence type="ECO:0000256" key="1">
    <source>
        <dbReference type="ARBA" id="ARBA00002530"/>
    </source>
</evidence>
<dbReference type="EMBL" id="GDHC01014992">
    <property type="protein sequence ID" value="JAQ03637.1"/>
    <property type="molecule type" value="Transcribed_RNA"/>
</dbReference>
<protein>
    <recommendedName>
        <fullName evidence="3">WD repeat-containing protein 76</fullName>
    </recommendedName>
</protein>
<organism evidence="8">
    <name type="scientific">Lygus hesperus</name>
    <name type="common">Western plant bug</name>
    <dbReference type="NCBI Taxonomy" id="30085"/>
    <lineage>
        <taxon>Eukaryota</taxon>
        <taxon>Metazoa</taxon>
        <taxon>Ecdysozoa</taxon>
        <taxon>Arthropoda</taxon>
        <taxon>Hexapoda</taxon>
        <taxon>Insecta</taxon>
        <taxon>Pterygota</taxon>
        <taxon>Neoptera</taxon>
        <taxon>Paraneoptera</taxon>
        <taxon>Hemiptera</taxon>
        <taxon>Heteroptera</taxon>
        <taxon>Panheteroptera</taxon>
        <taxon>Cimicomorpha</taxon>
        <taxon>Miridae</taxon>
        <taxon>Mirini</taxon>
        <taxon>Lygus</taxon>
    </lineage>
</organism>
<dbReference type="InterPro" id="IPR036322">
    <property type="entry name" value="WD40_repeat_dom_sf"/>
</dbReference>
<gene>
    <name evidence="8" type="primary">Wdr76</name>
    <name evidence="8" type="ORF">g.17728</name>
</gene>
<comment type="similarity">
    <text evidence="2">Belongs to the WD repeat DDB2/WDR76 family.</text>
</comment>
<dbReference type="SMART" id="SM00320">
    <property type="entry name" value="WD40"/>
    <property type="match status" value="3"/>
</dbReference>
<dbReference type="AlphaFoldDB" id="A0A146L953"/>
<dbReference type="Gene3D" id="2.130.10.10">
    <property type="entry name" value="YVTN repeat-like/Quinoprotein amine dehydrogenase"/>
    <property type="match status" value="1"/>
</dbReference>
<dbReference type="PANTHER" id="PTHR14773:SF0">
    <property type="entry name" value="WD REPEAT-CONTAINING PROTEIN 76"/>
    <property type="match status" value="1"/>
</dbReference>
<evidence type="ECO:0000256" key="4">
    <source>
        <dbReference type="ARBA" id="ARBA00022574"/>
    </source>
</evidence>
<dbReference type="InterPro" id="IPR050853">
    <property type="entry name" value="WD_repeat_DNA-damage-binding"/>
</dbReference>
<feature type="region of interest" description="Disordered" evidence="7">
    <location>
        <begin position="146"/>
        <end position="169"/>
    </location>
</feature>
<evidence type="ECO:0000256" key="7">
    <source>
        <dbReference type="SAM" id="MobiDB-lite"/>
    </source>
</evidence>
<dbReference type="Pfam" id="PF00400">
    <property type="entry name" value="WD40"/>
    <property type="match status" value="2"/>
</dbReference>
<comment type="function">
    <text evidence="1">Specifically binds 5-hydroxymethylcytosine (5hmC), suggesting that it acts as a specific reader of 5hmC.</text>
</comment>
<name>A0A146L953_LYGHE</name>
<reference evidence="8" key="1">
    <citation type="journal article" date="2016" name="Gigascience">
        <title>De novo construction of an expanded transcriptome assembly for the western tarnished plant bug, Lygus hesperus.</title>
        <authorList>
            <person name="Tassone E.E."/>
            <person name="Geib S.M."/>
            <person name="Hall B."/>
            <person name="Fabrick J.A."/>
            <person name="Brent C.S."/>
            <person name="Hull J.J."/>
        </authorList>
    </citation>
    <scope>NUCLEOTIDE SEQUENCE</scope>
</reference>
<proteinExistence type="inferred from homology"/>
<dbReference type="GO" id="GO:2000001">
    <property type="term" value="P:regulation of DNA damage checkpoint"/>
    <property type="evidence" value="ECO:0007669"/>
    <property type="project" value="TreeGrafter"/>
</dbReference>